<dbReference type="EMBL" id="PJEX01000057">
    <property type="protein sequence ID" value="TKW56838.1"/>
    <property type="molecule type" value="Genomic_DNA"/>
</dbReference>
<comment type="caution">
    <text evidence="2">The sequence shown here is derived from an EMBL/GenBank/DDBJ whole genome shotgun (WGS) entry which is preliminary data.</text>
</comment>
<accession>A0A4U6XMD6</accession>
<organism evidence="2 3">
    <name type="scientific">Colletotrichum tanaceti</name>
    <dbReference type="NCBI Taxonomy" id="1306861"/>
    <lineage>
        <taxon>Eukaryota</taxon>
        <taxon>Fungi</taxon>
        <taxon>Dikarya</taxon>
        <taxon>Ascomycota</taxon>
        <taxon>Pezizomycotina</taxon>
        <taxon>Sordariomycetes</taxon>
        <taxon>Hypocreomycetidae</taxon>
        <taxon>Glomerellales</taxon>
        <taxon>Glomerellaceae</taxon>
        <taxon>Colletotrichum</taxon>
        <taxon>Colletotrichum destructivum species complex</taxon>
    </lineage>
</organism>
<name>A0A4U6XMD6_9PEZI</name>
<evidence type="ECO:0000313" key="2">
    <source>
        <dbReference type="EMBL" id="TKW56838.1"/>
    </source>
</evidence>
<proteinExistence type="predicted"/>
<dbReference type="AlphaFoldDB" id="A0A4U6XMD6"/>
<feature type="compositionally biased region" description="Low complexity" evidence="1">
    <location>
        <begin position="7"/>
        <end position="18"/>
    </location>
</feature>
<sequence length="120" mass="13046">MPEDCASSSQLSSAFDSQRSSESDLKFKVVSQNSNEAIPEMIGVTLVGPPNLGLSFLQRSLTDNPLKLHRTTSRQESQAILNSSSRLDSVFFTFNIEQKPSKYALANPASELGGDIPRIA</sequence>
<evidence type="ECO:0000313" key="3">
    <source>
        <dbReference type="Proteomes" id="UP000310108"/>
    </source>
</evidence>
<gene>
    <name evidence="2" type="ORF">CTA1_6377</name>
</gene>
<feature type="region of interest" description="Disordered" evidence="1">
    <location>
        <begin position="1"/>
        <end position="24"/>
    </location>
</feature>
<reference evidence="2 3" key="1">
    <citation type="journal article" date="2019" name="PLoS ONE">
        <title>Comparative genome analysis indicates high evolutionary potential of pathogenicity genes in Colletotrichum tanaceti.</title>
        <authorList>
            <person name="Lelwala R.V."/>
            <person name="Korhonen P.K."/>
            <person name="Young N.D."/>
            <person name="Scott J.B."/>
            <person name="Ades P.A."/>
            <person name="Gasser R.B."/>
            <person name="Taylor P.W.J."/>
        </authorList>
    </citation>
    <scope>NUCLEOTIDE SEQUENCE [LARGE SCALE GENOMIC DNA]</scope>
    <source>
        <strain evidence="2">BRIP57314</strain>
    </source>
</reference>
<keyword evidence="3" id="KW-1185">Reference proteome</keyword>
<evidence type="ECO:0000256" key="1">
    <source>
        <dbReference type="SAM" id="MobiDB-lite"/>
    </source>
</evidence>
<protein>
    <submittedName>
        <fullName evidence="2">Uncharacterized protein</fullName>
    </submittedName>
</protein>
<dbReference type="Proteomes" id="UP000310108">
    <property type="component" value="Unassembled WGS sequence"/>
</dbReference>